<protein>
    <recommendedName>
        <fullName evidence="1">Rhodanese domain-containing protein</fullName>
    </recommendedName>
</protein>
<dbReference type="AlphaFoldDB" id="A0A8D5JHF4"/>
<feature type="domain" description="Rhodanese" evidence="1">
    <location>
        <begin position="27"/>
        <end position="122"/>
    </location>
</feature>
<accession>A0A8D5JHF4</accession>
<sequence length="133" mass="14917">MEQVLKKLTLEFFGTGKHKISPDKFFEVENGFLLDVRSKEEADSIAIMMKPQPNIECKNIPTNEIPDRIHEIPRNKSIAVFCPANVRSAIVYAYLLAEGFSDIRIIVGGYSALTEAVKPGKVLKVTRNAHETE</sequence>
<dbReference type="Pfam" id="PF00581">
    <property type="entry name" value="Rhodanese"/>
    <property type="match status" value="1"/>
</dbReference>
<dbReference type="InterPro" id="IPR001763">
    <property type="entry name" value="Rhodanese-like_dom"/>
</dbReference>
<dbReference type="PANTHER" id="PTHR43031">
    <property type="entry name" value="FAD-DEPENDENT OXIDOREDUCTASE"/>
    <property type="match status" value="1"/>
</dbReference>
<keyword evidence="3" id="KW-1185">Reference proteome</keyword>
<gene>
    <name evidence="2" type="ORF">DGMP_20770</name>
</gene>
<dbReference type="CDD" id="cd00158">
    <property type="entry name" value="RHOD"/>
    <property type="match status" value="1"/>
</dbReference>
<dbReference type="RefSeq" id="WP_228853841.1">
    <property type="nucleotide sequence ID" value="NZ_AP024086.1"/>
</dbReference>
<organism evidence="2 3">
    <name type="scientific">Desulfomarina profundi</name>
    <dbReference type="NCBI Taxonomy" id="2772557"/>
    <lineage>
        <taxon>Bacteria</taxon>
        <taxon>Pseudomonadati</taxon>
        <taxon>Thermodesulfobacteriota</taxon>
        <taxon>Desulfobulbia</taxon>
        <taxon>Desulfobulbales</taxon>
        <taxon>Desulfobulbaceae</taxon>
        <taxon>Desulfomarina</taxon>
    </lineage>
</organism>
<reference evidence="2" key="1">
    <citation type="submission" date="2020-09" db="EMBL/GenBank/DDBJ databases">
        <title>Desulfogranum mesoprofundum gen. nov., sp. nov., a novel mesophilic, sulfate-reducing chemolithoautotroph isolated from a deep-sea hydrothermal vent chimney in the Suiyo Seamount.</title>
        <authorList>
            <person name="Hashimoto Y."/>
            <person name="Nakagawa S."/>
        </authorList>
    </citation>
    <scope>NUCLEOTIDE SEQUENCE</scope>
    <source>
        <strain evidence="2">KT2</strain>
    </source>
</reference>
<dbReference type="PANTHER" id="PTHR43031:SF16">
    <property type="entry name" value="OXIDOREDUCTASE"/>
    <property type="match status" value="1"/>
</dbReference>
<dbReference type="InterPro" id="IPR050229">
    <property type="entry name" value="GlpE_sulfurtransferase"/>
</dbReference>
<proteinExistence type="predicted"/>
<evidence type="ECO:0000313" key="3">
    <source>
        <dbReference type="Proteomes" id="UP000826725"/>
    </source>
</evidence>
<dbReference type="KEGG" id="dbk:DGMP_20770"/>
<name>A0A8D5JHF4_9BACT</name>
<dbReference type="SMART" id="SM00450">
    <property type="entry name" value="RHOD"/>
    <property type="match status" value="1"/>
</dbReference>
<dbReference type="EMBL" id="AP024086">
    <property type="protein sequence ID" value="BCL61384.1"/>
    <property type="molecule type" value="Genomic_DNA"/>
</dbReference>
<evidence type="ECO:0000259" key="1">
    <source>
        <dbReference type="PROSITE" id="PS50206"/>
    </source>
</evidence>
<dbReference type="PROSITE" id="PS50206">
    <property type="entry name" value="RHODANESE_3"/>
    <property type="match status" value="1"/>
</dbReference>
<evidence type="ECO:0000313" key="2">
    <source>
        <dbReference type="EMBL" id="BCL61384.1"/>
    </source>
</evidence>
<dbReference type="Proteomes" id="UP000826725">
    <property type="component" value="Chromosome"/>
</dbReference>